<proteinExistence type="predicted"/>
<organism evidence="1">
    <name type="scientific">marine sediment metagenome</name>
    <dbReference type="NCBI Taxonomy" id="412755"/>
    <lineage>
        <taxon>unclassified sequences</taxon>
        <taxon>metagenomes</taxon>
        <taxon>ecological metagenomes</taxon>
    </lineage>
</organism>
<comment type="caution">
    <text evidence="1">The sequence shown here is derived from an EMBL/GenBank/DDBJ whole genome shotgun (WGS) entry which is preliminary data.</text>
</comment>
<dbReference type="AlphaFoldDB" id="A0A0F8ZF25"/>
<reference evidence="1" key="1">
    <citation type="journal article" date="2015" name="Nature">
        <title>Complex archaea that bridge the gap between prokaryotes and eukaryotes.</title>
        <authorList>
            <person name="Spang A."/>
            <person name="Saw J.H."/>
            <person name="Jorgensen S.L."/>
            <person name="Zaremba-Niedzwiedzka K."/>
            <person name="Martijn J."/>
            <person name="Lind A.E."/>
            <person name="van Eijk R."/>
            <person name="Schleper C."/>
            <person name="Guy L."/>
            <person name="Ettema T.J."/>
        </authorList>
    </citation>
    <scope>NUCLEOTIDE SEQUENCE</scope>
</reference>
<dbReference type="EMBL" id="LAZR01048225">
    <property type="protein sequence ID" value="KKK92407.1"/>
    <property type="molecule type" value="Genomic_DNA"/>
</dbReference>
<accession>A0A0F8ZF25</accession>
<gene>
    <name evidence="1" type="ORF">LCGC14_2703250</name>
</gene>
<evidence type="ECO:0000313" key="1">
    <source>
        <dbReference type="EMBL" id="KKK92407.1"/>
    </source>
</evidence>
<name>A0A0F8ZF25_9ZZZZ</name>
<sequence>MRVDGDGDSLSKYSFNAARTMSDFDILIGENPDEAEANVSLEAVSPGTNAPTNTPVSLLELILIHVPL</sequence>
<protein>
    <submittedName>
        <fullName evidence="1">Uncharacterized protein</fullName>
    </submittedName>
</protein>